<dbReference type="AlphaFoldDB" id="A0A2N6VMX5"/>
<keyword evidence="3 5" id="KW-0560">Oxidoreductase</keyword>
<evidence type="ECO:0000313" key="10">
    <source>
        <dbReference type="EMBL" id="PMD05447.1"/>
    </source>
</evidence>
<feature type="binding site" evidence="7">
    <location>
        <position position="58"/>
    </location>
    <ligand>
        <name>NADPH</name>
        <dbReference type="ChEBI" id="CHEBI:57783"/>
    </ligand>
</feature>
<comment type="catalytic activity">
    <reaction evidence="5">
        <text>L-proline + NADP(+) = (S)-1-pyrroline-5-carboxylate + NADPH + 2 H(+)</text>
        <dbReference type="Rhea" id="RHEA:14109"/>
        <dbReference type="ChEBI" id="CHEBI:15378"/>
        <dbReference type="ChEBI" id="CHEBI:17388"/>
        <dbReference type="ChEBI" id="CHEBI:57783"/>
        <dbReference type="ChEBI" id="CHEBI:58349"/>
        <dbReference type="ChEBI" id="CHEBI:60039"/>
        <dbReference type="EC" id="1.5.1.2"/>
    </reaction>
</comment>
<comment type="pathway">
    <text evidence="5">Amino-acid biosynthesis; L-proline biosynthesis; L-proline from L-glutamate 5-semialdehyde: step 1/1.</text>
</comment>
<evidence type="ECO:0000256" key="3">
    <source>
        <dbReference type="ARBA" id="ARBA00023002"/>
    </source>
</evidence>
<dbReference type="OrthoDB" id="9805754at2"/>
<evidence type="ECO:0000256" key="4">
    <source>
        <dbReference type="ARBA" id="ARBA00058118"/>
    </source>
</evidence>
<gene>
    <name evidence="5 10" type="primary">proC</name>
    <name evidence="10" type="ORF">CJ199_05370</name>
</gene>
<comment type="similarity">
    <text evidence="1 5">Belongs to the pyrroline-5-carboxylate reductase family.</text>
</comment>
<dbReference type="Gene3D" id="3.40.50.720">
    <property type="entry name" value="NAD(P)-binding Rossmann-like Domain"/>
    <property type="match status" value="1"/>
</dbReference>
<dbReference type="InterPro" id="IPR029036">
    <property type="entry name" value="P5CR_dimer"/>
</dbReference>
<feature type="domain" description="Pyrroline-5-carboxylate reductase catalytic N-terminal" evidence="8">
    <location>
        <begin position="2"/>
        <end position="100"/>
    </location>
</feature>
<keyword evidence="5" id="KW-0963">Cytoplasm</keyword>
<dbReference type="Gene3D" id="1.10.3730.10">
    <property type="entry name" value="ProC C-terminal domain-like"/>
    <property type="match status" value="1"/>
</dbReference>
<dbReference type="InterPro" id="IPR028939">
    <property type="entry name" value="P5C_Rdtase_cat_N"/>
</dbReference>
<dbReference type="Proteomes" id="UP000235598">
    <property type="component" value="Unassembled WGS sequence"/>
</dbReference>
<feature type="domain" description="Pyrroline-5-carboxylate reductase dimerisation" evidence="9">
    <location>
        <begin position="162"/>
        <end position="265"/>
    </location>
</feature>
<name>A0A2N6VMX5_9MICO</name>
<evidence type="ECO:0000256" key="5">
    <source>
        <dbReference type="HAMAP-Rule" id="MF_01925"/>
    </source>
</evidence>
<keyword evidence="2 5" id="KW-0521">NADP</keyword>
<dbReference type="GO" id="GO:0055129">
    <property type="term" value="P:L-proline biosynthetic process"/>
    <property type="evidence" value="ECO:0007669"/>
    <property type="project" value="UniProtKB-UniRule"/>
</dbReference>
<dbReference type="NCBIfam" id="TIGR00112">
    <property type="entry name" value="proC"/>
    <property type="match status" value="1"/>
</dbReference>
<evidence type="ECO:0000256" key="7">
    <source>
        <dbReference type="PIRSR" id="PIRSR000193-1"/>
    </source>
</evidence>
<dbReference type="RefSeq" id="WP_102238482.1">
    <property type="nucleotide sequence ID" value="NZ_PNHK01000002.1"/>
</dbReference>
<evidence type="ECO:0000259" key="8">
    <source>
        <dbReference type="Pfam" id="PF03807"/>
    </source>
</evidence>
<organism evidence="10 11">
    <name type="scientific">Brevibacterium paucivorans</name>
    <dbReference type="NCBI Taxonomy" id="170994"/>
    <lineage>
        <taxon>Bacteria</taxon>
        <taxon>Bacillati</taxon>
        <taxon>Actinomycetota</taxon>
        <taxon>Actinomycetes</taxon>
        <taxon>Micrococcales</taxon>
        <taxon>Brevibacteriaceae</taxon>
        <taxon>Brevibacterium</taxon>
    </lineage>
</organism>
<dbReference type="InterPro" id="IPR036291">
    <property type="entry name" value="NAD(P)-bd_dom_sf"/>
</dbReference>
<evidence type="ECO:0000256" key="2">
    <source>
        <dbReference type="ARBA" id="ARBA00022857"/>
    </source>
</evidence>
<dbReference type="PANTHER" id="PTHR11645">
    <property type="entry name" value="PYRROLINE-5-CARBOXYLATE REDUCTASE"/>
    <property type="match status" value="1"/>
</dbReference>
<dbReference type="Pfam" id="PF14748">
    <property type="entry name" value="P5CR_dimer"/>
    <property type="match status" value="1"/>
</dbReference>
<sequence length="271" mass="28351">MRIAFVGTGSMGSALLEGVQASTDAQIVATCASAASATRLHERLGIDTLAVETTSDANLQAIRGAQFVFVGVKPWMLAQTLKEIAPHLEPQAVVISMAAGFSLADMVKHVPNNPVVRIMPNTPSQVGRGVIALSAGQGVSDEQVQTLTELLTGAGLVFPLEEEQIGAMTAISGSGVAYFFLLAESLAKTGVELGLDEETANRMVAQTALGAGLLLDRTPEPADLRKAVTSKGGTTHAAIETFRAHNLDDIVFRAGTAAVERGKEMERENAE</sequence>
<dbReference type="PIRSF" id="PIRSF000193">
    <property type="entry name" value="Pyrrol-5-carb_rd"/>
    <property type="match status" value="1"/>
</dbReference>
<evidence type="ECO:0000259" key="9">
    <source>
        <dbReference type="Pfam" id="PF14748"/>
    </source>
</evidence>
<dbReference type="InterPro" id="IPR008927">
    <property type="entry name" value="6-PGluconate_DH-like_C_sf"/>
</dbReference>
<comment type="catalytic activity">
    <reaction evidence="5">
        <text>L-proline + NAD(+) = (S)-1-pyrroline-5-carboxylate + NADH + 2 H(+)</text>
        <dbReference type="Rhea" id="RHEA:14105"/>
        <dbReference type="ChEBI" id="CHEBI:15378"/>
        <dbReference type="ChEBI" id="CHEBI:17388"/>
        <dbReference type="ChEBI" id="CHEBI:57540"/>
        <dbReference type="ChEBI" id="CHEBI:57945"/>
        <dbReference type="ChEBI" id="CHEBI:60039"/>
        <dbReference type="EC" id="1.5.1.2"/>
    </reaction>
</comment>
<dbReference type="PANTHER" id="PTHR11645:SF0">
    <property type="entry name" value="PYRROLINE-5-CARBOXYLATE REDUCTASE 3"/>
    <property type="match status" value="1"/>
</dbReference>
<dbReference type="UniPathway" id="UPA00098">
    <property type="reaction ID" value="UER00361"/>
</dbReference>
<dbReference type="FunFam" id="1.10.3730.10:FF:000001">
    <property type="entry name" value="Pyrroline-5-carboxylate reductase"/>
    <property type="match status" value="1"/>
</dbReference>
<evidence type="ECO:0000256" key="1">
    <source>
        <dbReference type="ARBA" id="ARBA00005525"/>
    </source>
</evidence>
<comment type="function">
    <text evidence="4 5">Catalyzes the reduction of 1-pyrroline-5-carboxylate (PCA) to L-proline.</text>
</comment>
<proteinExistence type="inferred from homology"/>
<dbReference type="SUPFAM" id="SSF51735">
    <property type="entry name" value="NAD(P)-binding Rossmann-fold domains"/>
    <property type="match status" value="1"/>
</dbReference>
<keyword evidence="5" id="KW-0641">Proline biosynthesis</keyword>
<accession>A0A2N6VMX5</accession>
<dbReference type="SUPFAM" id="SSF48179">
    <property type="entry name" value="6-phosphogluconate dehydrogenase C-terminal domain-like"/>
    <property type="match status" value="1"/>
</dbReference>
<dbReference type="EMBL" id="PNHK01000002">
    <property type="protein sequence ID" value="PMD05447.1"/>
    <property type="molecule type" value="Genomic_DNA"/>
</dbReference>
<dbReference type="InterPro" id="IPR000304">
    <property type="entry name" value="Pyrroline-COOH_reductase"/>
</dbReference>
<evidence type="ECO:0000313" key="11">
    <source>
        <dbReference type="Proteomes" id="UP000235598"/>
    </source>
</evidence>
<dbReference type="EC" id="1.5.1.2" evidence="5 6"/>
<comment type="caution">
    <text evidence="10">The sequence shown here is derived from an EMBL/GenBank/DDBJ whole genome shotgun (WGS) entry which is preliminary data.</text>
</comment>
<dbReference type="HAMAP" id="MF_01925">
    <property type="entry name" value="P5C_reductase"/>
    <property type="match status" value="1"/>
</dbReference>
<dbReference type="Pfam" id="PF03807">
    <property type="entry name" value="F420_oxidored"/>
    <property type="match status" value="1"/>
</dbReference>
<keyword evidence="5" id="KW-0028">Amino-acid biosynthesis</keyword>
<dbReference type="GO" id="GO:0005737">
    <property type="term" value="C:cytoplasm"/>
    <property type="evidence" value="ECO:0007669"/>
    <property type="project" value="UniProtKB-SubCell"/>
</dbReference>
<comment type="subcellular location">
    <subcellularLocation>
        <location evidence="5">Cytoplasm</location>
    </subcellularLocation>
</comment>
<dbReference type="GO" id="GO:0004735">
    <property type="term" value="F:pyrroline-5-carboxylate reductase activity"/>
    <property type="evidence" value="ECO:0007669"/>
    <property type="project" value="UniProtKB-UniRule"/>
</dbReference>
<evidence type="ECO:0000256" key="6">
    <source>
        <dbReference type="NCBIfam" id="TIGR00112"/>
    </source>
</evidence>
<protein>
    <recommendedName>
        <fullName evidence="5 6">Pyrroline-5-carboxylate reductase</fullName>
        <shortName evidence="5">P5C reductase</shortName>
        <shortName evidence="5">P5CR</shortName>
        <ecNumber evidence="5 6">1.5.1.2</ecNumber>
    </recommendedName>
    <alternativeName>
        <fullName evidence="5">PCA reductase</fullName>
    </alternativeName>
</protein>
<reference evidence="10 11" key="1">
    <citation type="submission" date="2017-09" db="EMBL/GenBank/DDBJ databases">
        <title>Bacterial strain isolated from the female urinary microbiota.</title>
        <authorList>
            <person name="Thomas-White K."/>
            <person name="Kumar N."/>
            <person name="Forster S."/>
            <person name="Putonti C."/>
            <person name="Lawley T."/>
            <person name="Wolfe A.J."/>
        </authorList>
    </citation>
    <scope>NUCLEOTIDE SEQUENCE [LARGE SCALE GENOMIC DNA]</scope>
    <source>
        <strain evidence="10 11">UMB1301</strain>
    </source>
</reference>